<proteinExistence type="inferred from homology"/>
<dbReference type="Pfam" id="PF01165">
    <property type="entry name" value="Ribosomal_S21"/>
    <property type="match status" value="1"/>
</dbReference>
<gene>
    <name evidence="5" type="primary">rpsU</name>
    <name evidence="9" type="ORF">HRJ53_14310</name>
</gene>
<evidence type="ECO:0000313" key="9">
    <source>
        <dbReference type="EMBL" id="MBA0086157.1"/>
    </source>
</evidence>
<feature type="compositionally biased region" description="Basic residues" evidence="8">
    <location>
        <begin position="53"/>
        <end position="65"/>
    </location>
</feature>
<comment type="caution">
    <text evidence="9">The sequence shown here is derived from an EMBL/GenBank/DDBJ whole genome shotgun (WGS) entry which is preliminary data.</text>
</comment>
<organism evidence="9 10">
    <name type="scientific">Candidatus Acidiferrum panamense</name>
    <dbReference type="NCBI Taxonomy" id="2741543"/>
    <lineage>
        <taxon>Bacteria</taxon>
        <taxon>Pseudomonadati</taxon>
        <taxon>Acidobacteriota</taxon>
        <taxon>Terriglobia</taxon>
        <taxon>Candidatus Acidiferrales</taxon>
        <taxon>Candidatus Acidiferrum</taxon>
    </lineage>
</organism>
<dbReference type="PRINTS" id="PR00976">
    <property type="entry name" value="RIBOSOMALS21"/>
</dbReference>
<evidence type="ECO:0000256" key="8">
    <source>
        <dbReference type="SAM" id="MobiDB-lite"/>
    </source>
</evidence>
<dbReference type="GO" id="GO:0003735">
    <property type="term" value="F:structural constituent of ribosome"/>
    <property type="evidence" value="ECO:0007669"/>
    <property type="project" value="InterPro"/>
</dbReference>
<dbReference type="GO" id="GO:1990904">
    <property type="term" value="C:ribonucleoprotein complex"/>
    <property type="evidence" value="ECO:0007669"/>
    <property type="project" value="UniProtKB-KW"/>
</dbReference>
<evidence type="ECO:0000256" key="2">
    <source>
        <dbReference type="ARBA" id="ARBA00022980"/>
    </source>
</evidence>
<dbReference type="NCBIfam" id="TIGR00030">
    <property type="entry name" value="S21p"/>
    <property type="match status" value="1"/>
</dbReference>
<evidence type="ECO:0000256" key="3">
    <source>
        <dbReference type="ARBA" id="ARBA00023274"/>
    </source>
</evidence>
<dbReference type="Proteomes" id="UP000567293">
    <property type="component" value="Unassembled WGS sequence"/>
</dbReference>
<protein>
    <recommendedName>
        <fullName evidence="4 5">Small ribosomal subunit protein bS21</fullName>
    </recommendedName>
</protein>
<dbReference type="AlphaFoldDB" id="A0A7V8NRU4"/>
<dbReference type="HAMAP" id="MF_00358">
    <property type="entry name" value="Ribosomal_bS21"/>
    <property type="match status" value="1"/>
</dbReference>
<dbReference type="Gene3D" id="1.20.5.1150">
    <property type="entry name" value="Ribosomal protein S8"/>
    <property type="match status" value="1"/>
</dbReference>
<evidence type="ECO:0000256" key="7">
    <source>
        <dbReference type="SAM" id="Coils"/>
    </source>
</evidence>
<keyword evidence="10" id="KW-1185">Reference proteome</keyword>
<dbReference type="EMBL" id="JACDQQ010001376">
    <property type="protein sequence ID" value="MBA0086157.1"/>
    <property type="molecule type" value="Genomic_DNA"/>
</dbReference>
<feature type="coiled-coil region" evidence="7">
    <location>
        <begin position="2"/>
        <end position="29"/>
    </location>
</feature>
<dbReference type="InterPro" id="IPR001911">
    <property type="entry name" value="Ribosomal_bS21"/>
</dbReference>
<keyword evidence="3 5" id="KW-0687">Ribonucleoprotein</keyword>
<accession>A0A7V8NRU4</accession>
<dbReference type="GO" id="GO:0005840">
    <property type="term" value="C:ribosome"/>
    <property type="evidence" value="ECO:0007669"/>
    <property type="project" value="UniProtKB-KW"/>
</dbReference>
<evidence type="ECO:0000256" key="1">
    <source>
        <dbReference type="ARBA" id="ARBA00006640"/>
    </source>
</evidence>
<sequence length="65" mass="7997">MAEVIIQENESLENALRRFKRKVQQEDIIKEIKKHSFYMKPGEKRRAKEALSRKRLRKKQRRESE</sequence>
<keyword evidence="7" id="KW-0175">Coiled coil</keyword>
<comment type="similarity">
    <text evidence="1 5 6">Belongs to the bacterial ribosomal protein bS21 family.</text>
</comment>
<evidence type="ECO:0000256" key="6">
    <source>
        <dbReference type="RuleBase" id="RU000667"/>
    </source>
</evidence>
<name>A0A7V8NRU4_9BACT</name>
<reference evidence="9" key="1">
    <citation type="submission" date="2020-06" db="EMBL/GenBank/DDBJ databases">
        <title>Legume-microbial interactions unlock mineral nutrients during tropical forest succession.</title>
        <authorList>
            <person name="Epihov D.Z."/>
        </authorList>
    </citation>
    <scope>NUCLEOTIDE SEQUENCE [LARGE SCALE GENOMIC DNA]</scope>
    <source>
        <strain evidence="9">Pan2503</strain>
    </source>
</reference>
<evidence type="ECO:0000313" key="10">
    <source>
        <dbReference type="Proteomes" id="UP000567293"/>
    </source>
</evidence>
<feature type="compositionally biased region" description="Basic and acidic residues" evidence="8">
    <location>
        <begin position="41"/>
        <end position="52"/>
    </location>
</feature>
<dbReference type="GO" id="GO:0006412">
    <property type="term" value="P:translation"/>
    <property type="evidence" value="ECO:0007669"/>
    <property type="project" value="UniProtKB-UniRule"/>
</dbReference>
<evidence type="ECO:0000256" key="4">
    <source>
        <dbReference type="ARBA" id="ARBA00035135"/>
    </source>
</evidence>
<evidence type="ECO:0000256" key="5">
    <source>
        <dbReference type="HAMAP-Rule" id="MF_00358"/>
    </source>
</evidence>
<dbReference type="InterPro" id="IPR038380">
    <property type="entry name" value="Ribosomal_bS21_sf"/>
</dbReference>
<feature type="region of interest" description="Disordered" evidence="8">
    <location>
        <begin position="39"/>
        <end position="65"/>
    </location>
</feature>
<keyword evidence="2 5" id="KW-0689">Ribosomal protein</keyword>